<name>A0A377XNM5_KLEPN</name>
<gene>
    <name evidence="1" type="ORF">NCTC5047_05514</name>
</gene>
<evidence type="ECO:0000313" key="1">
    <source>
        <dbReference type="EMBL" id="STT84470.1"/>
    </source>
</evidence>
<dbReference type="InterPro" id="IPR009797">
    <property type="entry name" value="DUF1367"/>
</dbReference>
<dbReference type="Proteomes" id="UP000254340">
    <property type="component" value="Unassembled WGS sequence"/>
</dbReference>
<dbReference type="AlphaFoldDB" id="A0A377XNM5"/>
<dbReference type="Pfam" id="PF07105">
    <property type="entry name" value="DUF1367"/>
    <property type="match status" value="1"/>
</dbReference>
<protein>
    <submittedName>
        <fullName evidence="1">Protein of uncharacterized function (DUF1367)</fullName>
    </submittedName>
</protein>
<dbReference type="EMBL" id="UGLH01000006">
    <property type="protein sequence ID" value="STT84470.1"/>
    <property type="molecule type" value="Genomic_DNA"/>
</dbReference>
<evidence type="ECO:0000313" key="2">
    <source>
        <dbReference type="Proteomes" id="UP000254340"/>
    </source>
</evidence>
<sequence length="86" mass="9899">MALLKHFESFREWATIQAGFYDEYQMPDGSRRRVAKSISFASMDDSQFNGVYKSVLNVLWNYILRRKFHSPAEAENAASQLLSFAG</sequence>
<accession>A0A377XNM5</accession>
<proteinExistence type="predicted"/>
<organism evidence="1 2">
    <name type="scientific">Klebsiella pneumoniae</name>
    <dbReference type="NCBI Taxonomy" id="573"/>
    <lineage>
        <taxon>Bacteria</taxon>
        <taxon>Pseudomonadati</taxon>
        <taxon>Pseudomonadota</taxon>
        <taxon>Gammaproteobacteria</taxon>
        <taxon>Enterobacterales</taxon>
        <taxon>Enterobacteriaceae</taxon>
        <taxon>Klebsiella/Raoultella group</taxon>
        <taxon>Klebsiella</taxon>
        <taxon>Klebsiella pneumoniae complex</taxon>
    </lineage>
</organism>
<reference evidence="1 2" key="1">
    <citation type="submission" date="2018-06" db="EMBL/GenBank/DDBJ databases">
        <authorList>
            <consortium name="Pathogen Informatics"/>
            <person name="Doyle S."/>
        </authorList>
    </citation>
    <scope>NUCLEOTIDE SEQUENCE [LARGE SCALE GENOMIC DNA]</scope>
    <source>
        <strain evidence="1 2">NCTC5047</strain>
    </source>
</reference>